<gene>
    <name evidence="2" type="ORF">V8G54_012872</name>
</gene>
<feature type="transmembrane region" description="Helical" evidence="1">
    <location>
        <begin position="73"/>
        <end position="91"/>
    </location>
</feature>
<sequence length="122" mass="13913">MVEGEKEPYSFENMILPASNSLAIRNIQNNFDFEKSFFSSTGSPNNHATFHFAFGREVEVPPTGIQIQRRKVLLQYSILPIIILYVCASRYCSLVRSEFQLQLKSNTTNQTKNKTPHPSQKG</sequence>
<keyword evidence="1" id="KW-1133">Transmembrane helix</keyword>
<evidence type="ECO:0000313" key="3">
    <source>
        <dbReference type="Proteomes" id="UP001374535"/>
    </source>
</evidence>
<reference evidence="2 3" key="1">
    <citation type="journal article" date="2023" name="Life. Sci Alliance">
        <title>Evolutionary insights into 3D genome organization and epigenetic landscape of Vigna mungo.</title>
        <authorList>
            <person name="Junaid A."/>
            <person name="Singh B."/>
            <person name="Bhatia S."/>
        </authorList>
    </citation>
    <scope>NUCLEOTIDE SEQUENCE [LARGE SCALE GENOMIC DNA]</scope>
    <source>
        <strain evidence="2">Urdbean</strain>
    </source>
</reference>
<dbReference type="EMBL" id="CP144697">
    <property type="protein sequence ID" value="WVZ15306.1"/>
    <property type="molecule type" value="Genomic_DNA"/>
</dbReference>
<dbReference type="AlphaFoldDB" id="A0AAQ3NUL3"/>
<evidence type="ECO:0000256" key="1">
    <source>
        <dbReference type="SAM" id="Phobius"/>
    </source>
</evidence>
<accession>A0AAQ3NUL3</accession>
<protein>
    <submittedName>
        <fullName evidence="2">Uncharacterized protein</fullName>
    </submittedName>
</protein>
<name>A0AAQ3NUL3_VIGMU</name>
<keyword evidence="1" id="KW-0472">Membrane</keyword>
<organism evidence="2 3">
    <name type="scientific">Vigna mungo</name>
    <name type="common">Black gram</name>
    <name type="synonym">Phaseolus mungo</name>
    <dbReference type="NCBI Taxonomy" id="3915"/>
    <lineage>
        <taxon>Eukaryota</taxon>
        <taxon>Viridiplantae</taxon>
        <taxon>Streptophyta</taxon>
        <taxon>Embryophyta</taxon>
        <taxon>Tracheophyta</taxon>
        <taxon>Spermatophyta</taxon>
        <taxon>Magnoliopsida</taxon>
        <taxon>eudicotyledons</taxon>
        <taxon>Gunneridae</taxon>
        <taxon>Pentapetalae</taxon>
        <taxon>rosids</taxon>
        <taxon>fabids</taxon>
        <taxon>Fabales</taxon>
        <taxon>Fabaceae</taxon>
        <taxon>Papilionoideae</taxon>
        <taxon>50 kb inversion clade</taxon>
        <taxon>NPAAA clade</taxon>
        <taxon>indigoferoid/millettioid clade</taxon>
        <taxon>Phaseoleae</taxon>
        <taxon>Vigna</taxon>
    </lineage>
</organism>
<dbReference type="Proteomes" id="UP001374535">
    <property type="component" value="Chromosome 4"/>
</dbReference>
<keyword evidence="3" id="KW-1185">Reference proteome</keyword>
<evidence type="ECO:0000313" key="2">
    <source>
        <dbReference type="EMBL" id="WVZ15306.1"/>
    </source>
</evidence>
<proteinExistence type="predicted"/>
<keyword evidence="1" id="KW-0812">Transmembrane</keyword>